<dbReference type="OrthoDB" id="411871at2759"/>
<evidence type="ECO:0000313" key="2">
    <source>
        <dbReference type="EMBL" id="GBM47992.1"/>
    </source>
</evidence>
<comment type="caution">
    <text evidence="2">The sequence shown here is derived from an EMBL/GenBank/DDBJ whole genome shotgun (WGS) entry which is preliminary data.</text>
</comment>
<keyword evidence="3" id="KW-1185">Reference proteome</keyword>
<organism evidence="2 3">
    <name type="scientific">Araneus ventricosus</name>
    <name type="common">Orbweaver spider</name>
    <name type="synonym">Epeira ventricosa</name>
    <dbReference type="NCBI Taxonomy" id="182803"/>
    <lineage>
        <taxon>Eukaryota</taxon>
        <taxon>Metazoa</taxon>
        <taxon>Ecdysozoa</taxon>
        <taxon>Arthropoda</taxon>
        <taxon>Chelicerata</taxon>
        <taxon>Arachnida</taxon>
        <taxon>Araneae</taxon>
        <taxon>Araneomorphae</taxon>
        <taxon>Entelegynae</taxon>
        <taxon>Araneoidea</taxon>
        <taxon>Araneidae</taxon>
        <taxon>Araneus</taxon>
    </lineage>
</organism>
<sequence>MRKYPQARDVRDRKFLRQRFTGLESEYQLKPNLAQREDWAVICENVTTDDPFGTHFDVAKNPDSRFFQLSTIEKQDGTMTSSTEETIAELLNFHFPQDQGQDSLSQARIRQASHTPLYPEDSPFSVPEIDAAFNKLKIKKAPGPDDL</sequence>
<proteinExistence type="predicted"/>
<feature type="region of interest" description="Disordered" evidence="1">
    <location>
        <begin position="98"/>
        <end position="124"/>
    </location>
</feature>
<feature type="compositionally biased region" description="Polar residues" evidence="1">
    <location>
        <begin position="98"/>
        <end position="114"/>
    </location>
</feature>
<evidence type="ECO:0000313" key="3">
    <source>
        <dbReference type="Proteomes" id="UP000499080"/>
    </source>
</evidence>
<reference evidence="2 3" key="1">
    <citation type="journal article" date="2019" name="Sci. Rep.">
        <title>Orb-weaving spider Araneus ventricosus genome elucidates the spidroin gene catalogue.</title>
        <authorList>
            <person name="Kono N."/>
            <person name="Nakamura H."/>
            <person name="Ohtoshi R."/>
            <person name="Moran D.A.P."/>
            <person name="Shinohara A."/>
            <person name="Yoshida Y."/>
            <person name="Fujiwara M."/>
            <person name="Mori M."/>
            <person name="Tomita M."/>
            <person name="Arakawa K."/>
        </authorList>
    </citation>
    <scope>NUCLEOTIDE SEQUENCE [LARGE SCALE GENOMIC DNA]</scope>
</reference>
<evidence type="ECO:0000256" key="1">
    <source>
        <dbReference type="SAM" id="MobiDB-lite"/>
    </source>
</evidence>
<dbReference type="EMBL" id="BGPR01001202">
    <property type="protein sequence ID" value="GBM47992.1"/>
    <property type="molecule type" value="Genomic_DNA"/>
</dbReference>
<name>A0A4Y2G2F2_ARAVE</name>
<protein>
    <submittedName>
        <fullName evidence="2">Uncharacterized protein</fullName>
    </submittedName>
</protein>
<dbReference type="Proteomes" id="UP000499080">
    <property type="component" value="Unassembled WGS sequence"/>
</dbReference>
<accession>A0A4Y2G2F2</accession>
<gene>
    <name evidence="2" type="ORF">AVEN_34330_1</name>
</gene>
<dbReference type="AlphaFoldDB" id="A0A4Y2G2F2"/>